<dbReference type="AlphaFoldDB" id="A0A9J6CH34"/>
<dbReference type="InterPro" id="IPR036728">
    <property type="entry name" value="PBP_GOBP_sf"/>
</dbReference>
<proteinExistence type="inferred from homology"/>
<keyword evidence="7" id="KW-1185">Reference proteome</keyword>
<dbReference type="SMART" id="SM00708">
    <property type="entry name" value="PhBP"/>
    <property type="match status" value="1"/>
</dbReference>
<keyword evidence="4 5" id="KW-0732">Signal</keyword>
<evidence type="ECO:0000256" key="3">
    <source>
        <dbReference type="ARBA" id="ARBA00022525"/>
    </source>
</evidence>
<organism evidence="6 7">
    <name type="scientific">Polypedilum vanderplanki</name>
    <name type="common">Sleeping chironomid midge</name>
    <dbReference type="NCBI Taxonomy" id="319348"/>
    <lineage>
        <taxon>Eukaryota</taxon>
        <taxon>Metazoa</taxon>
        <taxon>Ecdysozoa</taxon>
        <taxon>Arthropoda</taxon>
        <taxon>Hexapoda</taxon>
        <taxon>Insecta</taxon>
        <taxon>Pterygota</taxon>
        <taxon>Neoptera</taxon>
        <taxon>Endopterygota</taxon>
        <taxon>Diptera</taxon>
        <taxon>Nematocera</taxon>
        <taxon>Chironomoidea</taxon>
        <taxon>Chironomidae</taxon>
        <taxon>Chironominae</taxon>
        <taxon>Polypedilum</taxon>
        <taxon>Polypedilum</taxon>
    </lineage>
</organism>
<evidence type="ECO:0000313" key="7">
    <source>
        <dbReference type="Proteomes" id="UP001107558"/>
    </source>
</evidence>
<dbReference type="Proteomes" id="UP001107558">
    <property type="component" value="Chromosome 1"/>
</dbReference>
<evidence type="ECO:0000256" key="1">
    <source>
        <dbReference type="ARBA" id="ARBA00004613"/>
    </source>
</evidence>
<evidence type="ECO:0000313" key="6">
    <source>
        <dbReference type="EMBL" id="KAG5681356.1"/>
    </source>
</evidence>
<comment type="subcellular location">
    <subcellularLocation>
        <location evidence="1">Secreted</location>
    </subcellularLocation>
</comment>
<dbReference type="PANTHER" id="PTHR11857">
    <property type="entry name" value="ODORANT BINDING PROTEIN-RELATED"/>
    <property type="match status" value="1"/>
</dbReference>
<dbReference type="Pfam" id="PF01395">
    <property type="entry name" value="PBP_GOBP"/>
    <property type="match status" value="1"/>
</dbReference>
<comment type="similarity">
    <text evidence="2">Belongs to the PBP/GOBP family.</text>
</comment>
<evidence type="ECO:0000256" key="4">
    <source>
        <dbReference type="ARBA" id="ARBA00022729"/>
    </source>
</evidence>
<feature type="signal peptide" evidence="5">
    <location>
        <begin position="1"/>
        <end position="20"/>
    </location>
</feature>
<evidence type="ECO:0000256" key="5">
    <source>
        <dbReference type="SAM" id="SignalP"/>
    </source>
</evidence>
<gene>
    <name evidence="6" type="ORF">PVAND_010800</name>
</gene>
<accession>A0A9J6CH34</accession>
<keyword evidence="3" id="KW-0964">Secreted</keyword>
<reference evidence="6" key="1">
    <citation type="submission" date="2021-03" db="EMBL/GenBank/DDBJ databases">
        <title>Chromosome level genome of the anhydrobiotic midge Polypedilum vanderplanki.</title>
        <authorList>
            <person name="Yoshida Y."/>
            <person name="Kikawada T."/>
            <person name="Gusev O."/>
        </authorList>
    </citation>
    <scope>NUCLEOTIDE SEQUENCE</scope>
    <source>
        <strain evidence="6">NIAS01</strain>
        <tissue evidence="6">Whole body or cell culture</tissue>
    </source>
</reference>
<feature type="chain" id="PRO_5039929800" description="Odorant binding protein" evidence="5">
    <location>
        <begin position="21"/>
        <end position="138"/>
    </location>
</feature>
<comment type="caution">
    <text evidence="6">The sequence shown here is derived from an EMBL/GenBank/DDBJ whole genome shotgun (WGS) entry which is preliminary data.</text>
</comment>
<dbReference type="GO" id="GO:0005615">
    <property type="term" value="C:extracellular space"/>
    <property type="evidence" value="ECO:0007669"/>
    <property type="project" value="TreeGrafter"/>
</dbReference>
<dbReference type="GO" id="GO:0005549">
    <property type="term" value="F:odorant binding"/>
    <property type="evidence" value="ECO:0007669"/>
    <property type="project" value="InterPro"/>
</dbReference>
<dbReference type="GO" id="GO:0007608">
    <property type="term" value="P:sensory perception of smell"/>
    <property type="evidence" value="ECO:0007669"/>
    <property type="project" value="TreeGrafter"/>
</dbReference>
<dbReference type="Gene3D" id="1.10.238.20">
    <property type="entry name" value="Pheromone/general odorant binding protein domain"/>
    <property type="match status" value="1"/>
</dbReference>
<protein>
    <recommendedName>
        <fullName evidence="8">Odorant binding protein</fullName>
    </recommendedName>
</protein>
<dbReference type="OrthoDB" id="6595846at2759"/>
<dbReference type="CDD" id="cd23992">
    <property type="entry name" value="PBP_GOBP"/>
    <property type="match status" value="1"/>
</dbReference>
<dbReference type="SUPFAM" id="SSF47565">
    <property type="entry name" value="Insect pheromone/odorant-binding proteins"/>
    <property type="match status" value="1"/>
</dbReference>
<dbReference type="InterPro" id="IPR006170">
    <property type="entry name" value="PBP/GOBP"/>
</dbReference>
<sequence length="138" mass="15086">MKYLFSLIAIAIAFNVCVKAGKYSNIIKSMATSCKAQENASDQDVEELSNGKAPTTKEGKCLSACMGKQFGIIIDSKLSKEGFLSKAYFILTSDSDKKKADEVAEECKTVTHDDRCEAADLIWKCMVEGAKKRGVEIL</sequence>
<evidence type="ECO:0008006" key="8">
    <source>
        <dbReference type="Google" id="ProtNLM"/>
    </source>
</evidence>
<name>A0A9J6CH34_POLVA</name>
<evidence type="ECO:0000256" key="2">
    <source>
        <dbReference type="ARBA" id="ARBA00008098"/>
    </source>
</evidence>
<dbReference type="PANTHER" id="PTHR11857:SF42">
    <property type="entry name" value="GENERAL ODORANT-BINDING PROTEIN 19D-RELATED"/>
    <property type="match status" value="1"/>
</dbReference>
<dbReference type="EMBL" id="JADBJN010000001">
    <property type="protein sequence ID" value="KAG5681356.1"/>
    <property type="molecule type" value="Genomic_DNA"/>
</dbReference>